<organism evidence="2 3">
    <name type="scientific">Desulfofervidus auxilii</name>
    <dbReference type="NCBI Taxonomy" id="1621989"/>
    <lineage>
        <taxon>Bacteria</taxon>
        <taxon>Pseudomonadati</taxon>
        <taxon>Thermodesulfobacteriota</taxon>
        <taxon>Candidatus Desulfofervidia</taxon>
        <taxon>Candidatus Desulfofervidales</taxon>
        <taxon>Candidatus Desulfofervidaceae</taxon>
        <taxon>Candidatus Desulfofervidus</taxon>
    </lineage>
</organism>
<sequence length="282" mass="32664">METKDKSRDWVDTLAKLLPGIGAIIAGIFIPLVIHINAERSRSNQLYTEIVSKREMADTELRAKMFENLIKCFFGSTSQQKTNKEKLTLLRLLALNFHEFFDLKPLFEELETELGEIEEKNKLREIAKEIAGKQEALLSHIKEGMVFERVLYEGEENGIIVPPEDMNPYRDHRLGIVLKEIGQNEAYVKLHVIDIPEGVKDVGETAELCFEVSFYDMPFIDNTKLFNATRFAITLKDIVMDEKQKKAARIKIIFFPETYMSTRDRPYLDEMLQQLRKSKKGI</sequence>
<dbReference type="OrthoDB" id="9561912at2"/>
<reference evidence="2 3" key="1">
    <citation type="submission" date="2015-10" db="EMBL/GenBank/DDBJ databases">
        <title>Candidatus Desulfofervidus auxilii, a hydrogenotrophic sulfate-reducing bacterium involved in the thermophilic anaerobic oxidation of methane.</title>
        <authorList>
            <person name="Krukenberg V."/>
            <person name="Richter M."/>
            <person name="Wegener G."/>
        </authorList>
    </citation>
    <scope>NUCLEOTIDE SEQUENCE [LARGE SCALE GENOMIC DNA]</scope>
    <source>
        <strain evidence="2 3">HS1</strain>
    </source>
</reference>
<dbReference type="Proteomes" id="UP000070560">
    <property type="component" value="Chromosome"/>
</dbReference>
<dbReference type="EMBL" id="CP013015">
    <property type="protein sequence ID" value="AMM41609.1"/>
    <property type="molecule type" value="Genomic_DNA"/>
</dbReference>
<keyword evidence="3" id="KW-1185">Reference proteome</keyword>
<keyword evidence="1" id="KW-1133">Transmembrane helix</keyword>
<dbReference type="RefSeq" id="WP_066064274.1">
    <property type="nucleotide sequence ID" value="NZ_CP013015.1"/>
</dbReference>
<evidence type="ECO:0000256" key="1">
    <source>
        <dbReference type="SAM" id="Phobius"/>
    </source>
</evidence>
<keyword evidence="1" id="KW-0812">Transmembrane</keyword>
<proteinExistence type="predicted"/>
<name>A0A7U4TH87_DESA2</name>
<gene>
    <name evidence="2" type="ORF">HS1_001815</name>
</gene>
<dbReference type="KEGG" id="daw:HS1_001815"/>
<dbReference type="AlphaFoldDB" id="A0A7U4TH87"/>
<evidence type="ECO:0000313" key="3">
    <source>
        <dbReference type="Proteomes" id="UP000070560"/>
    </source>
</evidence>
<keyword evidence="1" id="KW-0472">Membrane</keyword>
<accession>A0A7U4TH87</accession>
<feature type="transmembrane region" description="Helical" evidence="1">
    <location>
        <begin position="20"/>
        <end position="38"/>
    </location>
</feature>
<evidence type="ECO:0000313" key="2">
    <source>
        <dbReference type="EMBL" id="AMM41609.1"/>
    </source>
</evidence>
<protein>
    <submittedName>
        <fullName evidence="2">Uncharacterized protein</fullName>
    </submittedName>
</protein>